<evidence type="ECO:0000313" key="3">
    <source>
        <dbReference type="Proteomes" id="UP000235315"/>
    </source>
</evidence>
<dbReference type="InterPro" id="IPR052718">
    <property type="entry name" value="NmrA-type_oxidoreductase"/>
</dbReference>
<dbReference type="PANTHER" id="PTHR47129:SF1">
    <property type="entry name" value="NMRA-LIKE DOMAIN-CONTAINING PROTEIN"/>
    <property type="match status" value="1"/>
</dbReference>
<organism evidence="2 3">
    <name type="scientific">Pseudomonas ogarae (strain DSM 112162 / CECT 30235 / F113)</name>
    <dbReference type="NCBI Taxonomy" id="1114970"/>
    <lineage>
        <taxon>Bacteria</taxon>
        <taxon>Pseudomonadati</taxon>
        <taxon>Pseudomonadota</taxon>
        <taxon>Gammaproteobacteria</taxon>
        <taxon>Pseudomonadales</taxon>
        <taxon>Pseudomonadaceae</taxon>
        <taxon>Pseudomonas</taxon>
    </lineage>
</organism>
<dbReference type="SUPFAM" id="SSF51735">
    <property type="entry name" value="NAD(P)-binding Rossmann-fold domains"/>
    <property type="match status" value="1"/>
</dbReference>
<reference evidence="2 3" key="1">
    <citation type="submission" date="2018-01" db="EMBL/GenBank/DDBJ databases">
        <title>Tropical forage species Digitaria eriantha prevents oxidative stress under low temperature conditions by the incorporation of polyhydroxybutyrate-producing endophytic bacteria.</title>
        <authorList>
            <person name="Stritzler M."/>
            <person name="Ayub N."/>
        </authorList>
    </citation>
    <scope>NUCLEOTIDE SEQUENCE [LARGE SCALE GENOMIC DNA]</scope>
    <source>
        <strain evidence="2 3">FR1</strain>
    </source>
</reference>
<gene>
    <name evidence="2" type="ORF">C1C98_14010</name>
</gene>
<feature type="domain" description="NAD(P)-binding" evidence="1">
    <location>
        <begin position="7"/>
        <end position="145"/>
    </location>
</feature>
<dbReference type="Proteomes" id="UP000235315">
    <property type="component" value="Chromosome"/>
</dbReference>
<sequence length="313" mass="33659">MKILVTGASGQFGRRAADLLLEVLEPGELVLVSRRPESLADFARRGVEVRAGDFDQPHTLDSAFAGIDRLLLISTDSVGAKRRRQHGNAIAALKRAGVGHIIYTSFIGASVDNPAISASEHGATEALLRATGIPCTFLRDSQYSEAIAQFVAPDALLTGRWMTATGEGQIGLVSREDCVACAVAVLTGSGHENKVYNLTGPQLLSYRQCAQLTAEYGGRPVEYIPCSEEQKYAFFDALGVPRRIEGDGPIAGPIPWPSEEMVSFERALREGYFAVLSDDVKTLIGRPPISLRQIFEQYSATIQAAVAAQSVAH</sequence>
<accession>A0ABM6QZF3</accession>
<dbReference type="CDD" id="cd05269">
    <property type="entry name" value="TMR_SDR_a"/>
    <property type="match status" value="1"/>
</dbReference>
<protein>
    <submittedName>
        <fullName evidence="2">Short chain dehydrogenase</fullName>
    </submittedName>
</protein>
<dbReference type="PANTHER" id="PTHR47129">
    <property type="entry name" value="QUINONE OXIDOREDUCTASE 2"/>
    <property type="match status" value="1"/>
</dbReference>
<keyword evidence="3" id="KW-1185">Reference proteome</keyword>
<dbReference type="EMBL" id="CP025738">
    <property type="protein sequence ID" value="AUO46499.1"/>
    <property type="molecule type" value="Genomic_DNA"/>
</dbReference>
<dbReference type="Gene3D" id="3.90.25.10">
    <property type="entry name" value="UDP-galactose 4-epimerase, domain 1"/>
    <property type="match status" value="1"/>
</dbReference>
<proteinExistence type="predicted"/>
<dbReference type="InterPro" id="IPR016040">
    <property type="entry name" value="NAD(P)-bd_dom"/>
</dbReference>
<name>A0ABM6QZF3_PSEO1</name>
<dbReference type="Pfam" id="PF13460">
    <property type="entry name" value="NAD_binding_10"/>
    <property type="match status" value="1"/>
</dbReference>
<dbReference type="InterPro" id="IPR036291">
    <property type="entry name" value="NAD(P)-bd_dom_sf"/>
</dbReference>
<dbReference type="Gene3D" id="3.40.50.720">
    <property type="entry name" value="NAD(P)-binding Rossmann-like Domain"/>
    <property type="match status" value="1"/>
</dbReference>
<evidence type="ECO:0000259" key="1">
    <source>
        <dbReference type="Pfam" id="PF13460"/>
    </source>
</evidence>
<evidence type="ECO:0000313" key="2">
    <source>
        <dbReference type="EMBL" id="AUO46499.1"/>
    </source>
</evidence>
<dbReference type="RefSeq" id="WP_014338065.1">
    <property type="nucleotide sequence ID" value="NC_016830.1"/>
</dbReference>